<protein>
    <submittedName>
        <fullName evidence="2">Uncharacterized protein</fullName>
    </submittedName>
</protein>
<evidence type="ECO:0000313" key="2">
    <source>
        <dbReference type="EMBL" id="KAK6622286.1"/>
    </source>
</evidence>
<organism evidence="2 3">
    <name type="scientific">Polyplax serrata</name>
    <name type="common">Common mouse louse</name>
    <dbReference type="NCBI Taxonomy" id="468196"/>
    <lineage>
        <taxon>Eukaryota</taxon>
        <taxon>Metazoa</taxon>
        <taxon>Ecdysozoa</taxon>
        <taxon>Arthropoda</taxon>
        <taxon>Hexapoda</taxon>
        <taxon>Insecta</taxon>
        <taxon>Pterygota</taxon>
        <taxon>Neoptera</taxon>
        <taxon>Paraneoptera</taxon>
        <taxon>Psocodea</taxon>
        <taxon>Troctomorpha</taxon>
        <taxon>Phthiraptera</taxon>
        <taxon>Anoplura</taxon>
        <taxon>Polyplacidae</taxon>
        <taxon>Polyplax</taxon>
    </lineage>
</organism>
<dbReference type="EMBL" id="JAWJWF010000047">
    <property type="protein sequence ID" value="KAK6622286.1"/>
    <property type="molecule type" value="Genomic_DNA"/>
</dbReference>
<accession>A0ABR1ALX7</accession>
<dbReference type="Proteomes" id="UP001359485">
    <property type="component" value="Unassembled WGS sequence"/>
</dbReference>
<reference evidence="2 3" key="1">
    <citation type="submission" date="2023-09" db="EMBL/GenBank/DDBJ databases">
        <title>Genomes of two closely related lineages of the louse Polyplax serrata with different host specificities.</title>
        <authorList>
            <person name="Martinu J."/>
            <person name="Tarabai H."/>
            <person name="Stefka J."/>
            <person name="Hypsa V."/>
        </authorList>
    </citation>
    <scope>NUCLEOTIDE SEQUENCE [LARGE SCALE GENOMIC DNA]</scope>
    <source>
        <strain evidence="2">98ZLc_SE</strain>
    </source>
</reference>
<feature type="compositionally biased region" description="Basic and acidic residues" evidence="1">
    <location>
        <begin position="246"/>
        <end position="264"/>
    </location>
</feature>
<evidence type="ECO:0000313" key="3">
    <source>
        <dbReference type="Proteomes" id="UP001359485"/>
    </source>
</evidence>
<name>A0ABR1ALX7_POLSC</name>
<feature type="compositionally biased region" description="Basic and acidic residues" evidence="1">
    <location>
        <begin position="115"/>
        <end position="127"/>
    </location>
</feature>
<feature type="region of interest" description="Disordered" evidence="1">
    <location>
        <begin position="243"/>
        <end position="264"/>
    </location>
</feature>
<keyword evidence="3" id="KW-1185">Reference proteome</keyword>
<proteinExistence type="predicted"/>
<feature type="region of interest" description="Disordered" evidence="1">
    <location>
        <begin position="101"/>
        <end position="127"/>
    </location>
</feature>
<comment type="caution">
    <text evidence="2">The sequence shown here is derived from an EMBL/GenBank/DDBJ whole genome shotgun (WGS) entry which is preliminary data.</text>
</comment>
<gene>
    <name evidence="2" type="ORF">RUM44_002093</name>
</gene>
<evidence type="ECO:0000256" key="1">
    <source>
        <dbReference type="SAM" id="MobiDB-lite"/>
    </source>
</evidence>
<sequence>MKESTLRSNVGPIVGTIAWDRDRPGLAEDRSPGWQNTAGGSSISLNYSFSRLGTIIVCETIPEMEIGWRGHCHLVNCQSDRVRGDKHLTVSSTSRIRRGHINGLKRPKDSNAVVGRKEGKHESGTRNETRYRQYQYNSFARGCWRAKTGLVPQKTEMEETKKSLPWNGVRPQNQTDNWGKSIRFGFRIRDDAEWRSFVGEWSRRLQVVSRPSTAAQLVIVIVVIMRRLFSVPEMLVVPYNDDEAGASDRKRERERETEGEKEVRTQPIIVTKLLEY</sequence>